<dbReference type="PROSITE" id="PS50835">
    <property type="entry name" value="IG_LIKE"/>
    <property type="match status" value="1"/>
</dbReference>
<dbReference type="SMART" id="SM00369">
    <property type="entry name" value="LRR_TYP"/>
    <property type="match status" value="3"/>
</dbReference>
<evidence type="ECO:0000256" key="1">
    <source>
        <dbReference type="ARBA" id="ARBA00022614"/>
    </source>
</evidence>
<proteinExistence type="predicted"/>
<feature type="transmembrane region" description="Helical" evidence="5">
    <location>
        <begin position="378"/>
        <end position="400"/>
    </location>
</feature>
<feature type="compositionally biased region" description="Basic and acidic residues" evidence="4">
    <location>
        <begin position="423"/>
        <end position="439"/>
    </location>
</feature>
<keyword evidence="5" id="KW-1133">Transmembrane helix</keyword>
<dbReference type="Gene3D" id="3.80.10.10">
    <property type="entry name" value="Ribonuclease Inhibitor"/>
    <property type="match status" value="1"/>
</dbReference>
<feature type="compositionally biased region" description="Basic and acidic residues" evidence="4">
    <location>
        <begin position="606"/>
        <end position="615"/>
    </location>
</feature>
<dbReference type="PANTHER" id="PTHR24366:SF167">
    <property type="match status" value="1"/>
</dbReference>
<organism>
    <name type="scientific">Branchiostoma floridae</name>
    <name type="common">Florida lancelet</name>
    <name type="synonym">Amphioxus</name>
    <dbReference type="NCBI Taxonomy" id="7739"/>
    <lineage>
        <taxon>Eukaryota</taxon>
        <taxon>Metazoa</taxon>
        <taxon>Chordata</taxon>
        <taxon>Cephalochordata</taxon>
        <taxon>Leptocardii</taxon>
        <taxon>Amphioxiformes</taxon>
        <taxon>Branchiostomatidae</taxon>
        <taxon>Branchiostoma</taxon>
    </lineage>
</organism>
<feature type="region of interest" description="Disordered" evidence="4">
    <location>
        <begin position="603"/>
        <end position="793"/>
    </location>
</feature>
<dbReference type="InParanoid" id="C3YYE9"/>
<dbReference type="STRING" id="7739.C3YYE9"/>
<dbReference type="InterPro" id="IPR001611">
    <property type="entry name" value="Leu-rich_rpt"/>
</dbReference>
<feature type="compositionally biased region" description="Low complexity" evidence="4">
    <location>
        <begin position="553"/>
        <end position="564"/>
    </location>
</feature>
<feature type="compositionally biased region" description="Polar residues" evidence="4">
    <location>
        <begin position="616"/>
        <end position="632"/>
    </location>
</feature>
<reference evidence="7" key="1">
    <citation type="journal article" date="2008" name="Nature">
        <title>The amphioxus genome and the evolution of the chordate karyotype.</title>
        <authorList>
            <consortium name="US DOE Joint Genome Institute (JGI-PGF)"/>
            <person name="Putnam N.H."/>
            <person name="Butts T."/>
            <person name="Ferrier D.E.K."/>
            <person name="Furlong R.F."/>
            <person name="Hellsten U."/>
            <person name="Kawashima T."/>
            <person name="Robinson-Rechavi M."/>
            <person name="Shoguchi E."/>
            <person name="Terry A."/>
            <person name="Yu J.-K."/>
            <person name="Benito-Gutierrez E.L."/>
            <person name="Dubchak I."/>
            <person name="Garcia-Fernandez J."/>
            <person name="Gibson-Brown J.J."/>
            <person name="Grigoriev I.V."/>
            <person name="Horton A.C."/>
            <person name="de Jong P.J."/>
            <person name="Jurka J."/>
            <person name="Kapitonov V.V."/>
            <person name="Kohara Y."/>
            <person name="Kuroki Y."/>
            <person name="Lindquist E."/>
            <person name="Lucas S."/>
            <person name="Osoegawa K."/>
            <person name="Pennacchio L.A."/>
            <person name="Salamov A.A."/>
            <person name="Satou Y."/>
            <person name="Sauka-Spengler T."/>
            <person name="Schmutz J."/>
            <person name="Shin-I T."/>
            <person name="Toyoda A."/>
            <person name="Bronner-Fraser M."/>
            <person name="Fujiyama A."/>
            <person name="Holland L.Z."/>
            <person name="Holland P.W.H."/>
            <person name="Satoh N."/>
            <person name="Rokhsar D.S."/>
        </authorList>
    </citation>
    <scope>NUCLEOTIDE SEQUENCE [LARGE SCALE GENOMIC DNA]</scope>
    <source>
        <strain evidence="7">S238N-H82</strain>
        <tissue evidence="7">Testes</tissue>
    </source>
</reference>
<dbReference type="InterPro" id="IPR003591">
    <property type="entry name" value="Leu-rich_rpt_typical-subtyp"/>
</dbReference>
<protein>
    <recommendedName>
        <fullName evidence="6">Ig-like domain-containing protein</fullName>
    </recommendedName>
</protein>
<keyword evidence="1" id="KW-0433">Leucine-rich repeat</keyword>
<dbReference type="Pfam" id="PF13855">
    <property type="entry name" value="LRR_8"/>
    <property type="match status" value="1"/>
</dbReference>
<dbReference type="PROSITE" id="PS51450">
    <property type="entry name" value="LRR"/>
    <property type="match status" value="1"/>
</dbReference>
<feature type="compositionally biased region" description="Basic and acidic residues" evidence="4">
    <location>
        <begin position="676"/>
        <end position="706"/>
    </location>
</feature>
<dbReference type="eggNOG" id="KOG4194">
    <property type="taxonomic scope" value="Eukaryota"/>
</dbReference>
<dbReference type="PANTHER" id="PTHR24366">
    <property type="entry name" value="IG(IMMUNOGLOBULIN) AND LRR(LEUCINE RICH REPEAT) DOMAINS"/>
    <property type="match status" value="1"/>
</dbReference>
<evidence type="ECO:0000259" key="6">
    <source>
        <dbReference type="PROSITE" id="PS50835"/>
    </source>
</evidence>
<dbReference type="AlphaFoldDB" id="C3YYE9"/>
<name>C3YYE9_BRAFL</name>
<evidence type="ECO:0000313" key="7">
    <source>
        <dbReference type="EMBL" id="EEN54589.1"/>
    </source>
</evidence>
<keyword evidence="5" id="KW-0472">Membrane</keyword>
<feature type="region of interest" description="Disordered" evidence="4">
    <location>
        <begin position="412"/>
        <end position="574"/>
    </location>
</feature>
<keyword evidence="5" id="KW-0812">Transmembrane</keyword>
<evidence type="ECO:0000256" key="4">
    <source>
        <dbReference type="SAM" id="MobiDB-lite"/>
    </source>
</evidence>
<dbReference type="InterPro" id="IPR007110">
    <property type="entry name" value="Ig-like_dom"/>
</dbReference>
<accession>C3YYE9</accession>
<dbReference type="SUPFAM" id="SSF52058">
    <property type="entry name" value="L domain-like"/>
    <property type="match status" value="1"/>
</dbReference>
<dbReference type="EMBL" id="GG666565">
    <property type="protein sequence ID" value="EEN54589.1"/>
    <property type="molecule type" value="Genomic_DNA"/>
</dbReference>
<keyword evidence="3" id="KW-0677">Repeat</keyword>
<keyword evidence="2" id="KW-0732">Signal</keyword>
<gene>
    <name evidence="7" type="ORF">BRAFLDRAFT_66968</name>
</gene>
<feature type="domain" description="Ig-like" evidence="6">
    <location>
        <begin position="204"/>
        <end position="309"/>
    </location>
</feature>
<evidence type="ECO:0000256" key="2">
    <source>
        <dbReference type="ARBA" id="ARBA00022729"/>
    </source>
</evidence>
<sequence length="793" mass="87323">MSPNIQELSLQHQNITNIRVGDFHGLMSLTDLRIQESHVVNLQPGCFESLTRLNKLDLRRNSIKRLEAETFKGLEQLRSLNLDDNEIYHIDNVAFAGLVKLRSLSIKDNCLSGIPQGIESLATSRVDLTNNPITSVGNVGKLRHLSYLGLIQNRIPCDCKMREVKKWVLENGKTLWTIPCMDGETGSFKLIQDVSWDDLTCESPDVSIITDNGTVTGNVSLTCQTDCQEGLAFSWITPNGDYRSSTYGFSKNYNHVSKLSCKGSNIARVETKRMCYSVLSIPTIGNGTEGTYTCKVTANHTKNGSASVVYQHITANKQGNLNMAQPDNITTKPSETSTGEYNPQRLTTVWNAMVPMDGNTAEKDTPNRPPLGLSIKELILAGLASFCGGCIIIAAIAACVHKFQGIRQVDNGHRAVDGSSGNDDQRSGEGVRTESHYENDNQSSDMVADTSARDGHYENDDQFTDTGGANGGHYENDDQFSDAGGAKGGQYENDDQLSEAGGTSGGHYENEDQFSEADPHHNENDNDDFFNAGAEGRYENDDQLSASHENKNTQGTTPAKTTQTISTISRGHKRDRLVKTRALSNHPKAKLTTSMVAFHIKAQSHGHYDNERDVTSNEAHTPSTNGLSTATELSPGHYDNDKNTKDLAASSSNATGEEDSDPEYMTFPESSTEQEAEAREGNLQCERETKDKDTLSRSDSDSDMSDHGYMTFPGTENADNQDIDTENCNDKEPEMDTASVNEDESLDHTYVKFPDAEDVEERQEERGQENRLTYPADNDHVYVTFPSSDNVKE</sequence>
<evidence type="ECO:0000256" key="5">
    <source>
        <dbReference type="SAM" id="Phobius"/>
    </source>
</evidence>
<evidence type="ECO:0000256" key="3">
    <source>
        <dbReference type="ARBA" id="ARBA00022737"/>
    </source>
</evidence>
<dbReference type="InterPro" id="IPR032675">
    <property type="entry name" value="LRR_dom_sf"/>
</dbReference>